<comment type="caution">
    <text evidence="1">The sequence shown here is derived from an EMBL/GenBank/DDBJ whole genome shotgun (WGS) entry which is preliminary data.</text>
</comment>
<name>A3K1S4_SAGS3</name>
<gene>
    <name evidence="1" type="ORF">SSE37_04470</name>
</gene>
<reference evidence="1 2" key="1">
    <citation type="submission" date="2006-06" db="EMBL/GenBank/DDBJ databases">
        <authorList>
            <person name="Moran M.A."/>
            <person name="Ferriera S."/>
            <person name="Johnson J."/>
            <person name="Kravitz S."/>
            <person name="Beeson K."/>
            <person name="Sutton G."/>
            <person name="Rogers Y.-H."/>
            <person name="Friedman R."/>
            <person name="Frazier M."/>
            <person name="Venter J.C."/>
        </authorList>
    </citation>
    <scope>NUCLEOTIDE SEQUENCE [LARGE SCALE GENOMIC DNA]</scope>
    <source>
        <strain evidence="1 2">E-37</strain>
    </source>
</reference>
<keyword evidence="2" id="KW-1185">Reference proteome</keyword>
<evidence type="ECO:0000313" key="2">
    <source>
        <dbReference type="Proteomes" id="UP000005713"/>
    </source>
</evidence>
<dbReference type="Proteomes" id="UP000005713">
    <property type="component" value="Unassembled WGS sequence"/>
</dbReference>
<sequence length="36" mass="3619">MDFSVRVMPVEAVGRVGDAGGGKSAVAPFHSATSDL</sequence>
<protein>
    <submittedName>
        <fullName evidence="1">Uncharacterized protein</fullName>
    </submittedName>
</protein>
<evidence type="ECO:0000313" key="1">
    <source>
        <dbReference type="EMBL" id="EBA08870.1"/>
    </source>
</evidence>
<accession>A3K1S4</accession>
<organism evidence="1 2">
    <name type="scientific">Sagittula stellata (strain ATCC 700073 / DSM 11524 / E-37)</name>
    <dbReference type="NCBI Taxonomy" id="388399"/>
    <lineage>
        <taxon>Bacteria</taxon>
        <taxon>Pseudomonadati</taxon>
        <taxon>Pseudomonadota</taxon>
        <taxon>Alphaproteobacteria</taxon>
        <taxon>Rhodobacterales</taxon>
        <taxon>Roseobacteraceae</taxon>
        <taxon>Sagittula</taxon>
    </lineage>
</organism>
<proteinExistence type="predicted"/>
<dbReference type="AlphaFoldDB" id="A3K1S4"/>
<dbReference type="EMBL" id="AAYA01000004">
    <property type="protein sequence ID" value="EBA08870.1"/>
    <property type="molecule type" value="Genomic_DNA"/>
</dbReference>